<name>A0AB34YPJ7_9HYPH</name>
<reference evidence="1 2" key="1">
    <citation type="submission" date="2020-08" db="EMBL/GenBank/DDBJ databases">
        <title>Genomic Encyclopedia of Type Strains, Phase IV (KMG-IV): sequencing the most valuable type-strain genomes for metagenomic binning, comparative biology and taxonomic classification.</title>
        <authorList>
            <person name="Goeker M."/>
        </authorList>
    </citation>
    <scope>NUCLEOTIDE SEQUENCE [LARGE SCALE GENOMIC DNA]</scope>
    <source>
        <strain evidence="1 2">DSM 23868</strain>
    </source>
</reference>
<dbReference type="Proteomes" id="UP000553980">
    <property type="component" value="Unassembled WGS sequence"/>
</dbReference>
<accession>A0AB34YPJ7</accession>
<dbReference type="RefSeq" id="WP_255482242.1">
    <property type="nucleotide sequence ID" value="NZ_JACIEX010000002.1"/>
</dbReference>
<comment type="caution">
    <text evidence="1">The sequence shown here is derived from an EMBL/GenBank/DDBJ whole genome shotgun (WGS) entry which is preliminary data.</text>
</comment>
<evidence type="ECO:0000313" key="2">
    <source>
        <dbReference type="Proteomes" id="UP000553980"/>
    </source>
</evidence>
<evidence type="ECO:0000313" key="1">
    <source>
        <dbReference type="EMBL" id="MBB4092632.1"/>
    </source>
</evidence>
<keyword evidence="1" id="KW-0449">Lipoprotein</keyword>
<keyword evidence="2" id="KW-1185">Reference proteome</keyword>
<protein>
    <submittedName>
        <fullName evidence="1">Outer membrane lipoprotein SlyB</fullName>
    </submittedName>
</protein>
<dbReference type="EMBL" id="JACIEX010000002">
    <property type="protein sequence ID" value="MBB4092632.1"/>
    <property type="molecule type" value="Genomic_DNA"/>
</dbReference>
<proteinExistence type="predicted"/>
<sequence length="42" mass="4687">MIRTIDNRLFVLIALLLVAFALSGCAKHFCTMDDYFSSSACK</sequence>
<dbReference type="PROSITE" id="PS51257">
    <property type="entry name" value="PROKAR_LIPOPROTEIN"/>
    <property type="match status" value="1"/>
</dbReference>
<dbReference type="AlphaFoldDB" id="A0AB34YPJ7"/>
<organism evidence="1 2">
    <name type="scientific">Brucella pecoris</name>
    <dbReference type="NCBI Taxonomy" id="867683"/>
    <lineage>
        <taxon>Bacteria</taxon>
        <taxon>Pseudomonadati</taxon>
        <taxon>Pseudomonadota</taxon>
        <taxon>Alphaproteobacteria</taxon>
        <taxon>Hyphomicrobiales</taxon>
        <taxon>Brucellaceae</taxon>
        <taxon>Brucella/Ochrobactrum group</taxon>
        <taxon>Brucella</taxon>
    </lineage>
</organism>
<gene>
    <name evidence="1" type="ORF">GGQ79_001117</name>
</gene>